<dbReference type="EMBL" id="JADGJH010001324">
    <property type="protein sequence ID" value="KAJ3114976.1"/>
    <property type="molecule type" value="Genomic_DNA"/>
</dbReference>
<proteinExistence type="predicted"/>
<gene>
    <name evidence="2" type="ORF">HK100_001500</name>
</gene>
<feature type="region of interest" description="Disordered" evidence="1">
    <location>
        <begin position="48"/>
        <end position="78"/>
    </location>
</feature>
<dbReference type="AlphaFoldDB" id="A0AAD5XG45"/>
<feature type="region of interest" description="Disordered" evidence="1">
    <location>
        <begin position="441"/>
        <end position="493"/>
    </location>
</feature>
<feature type="compositionally biased region" description="Polar residues" evidence="1">
    <location>
        <begin position="349"/>
        <end position="368"/>
    </location>
</feature>
<feature type="region of interest" description="Disordered" evidence="1">
    <location>
        <begin position="92"/>
        <end position="133"/>
    </location>
</feature>
<organism evidence="2 3">
    <name type="scientific">Physocladia obscura</name>
    <dbReference type="NCBI Taxonomy" id="109957"/>
    <lineage>
        <taxon>Eukaryota</taxon>
        <taxon>Fungi</taxon>
        <taxon>Fungi incertae sedis</taxon>
        <taxon>Chytridiomycota</taxon>
        <taxon>Chytridiomycota incertae sedis</taxon>
        <taxon>Chytridiomycetes</taxon>
        <taxon>Chytridiales</taxon>
        <taxon>Chytriomycetaceae</taxon>
        <taxon>Physocladia</taxon>
    </lineage>
</organism>
<evidence type="ECO:0000313" key="3">
    <source>
        <dbReference type="Proteomes" id="UP001211907"/>
    </source>
</evidence>
<feature type="region of interest" description="Disordered" evidence="1">
    <location>
        <begin position="856"/>
        <end position="884"/>
    </location>
</feature>
<feature type="region of interest" description="Disordered" evidence="1">
    <location>
        <begin position="1"/>
        <end position="35"/>
    </location>
</feature>
<feature type="compositionally biased region" description="Polar residues" evidence="1">
    <location>
        <begin position="120"/>
        <end position="133"/>
    </location>
</feature>
<protein>
    <submittedName>
        <fullName evidence="2">Uncharacterized protein</fullName>
    </submittedName>
</protein>
<dbReference type="Proteomes" id="UP001211907">
    <property type="component" value="Unassembled WGS sequence"/>
</dbReference>
<comment type="caution">
    <text evidence="2">The sequence shown here is derived from an EMBL/GenBank/DDBJ whole genome shotgun (WGS) entry which is preliminary data.</text>
</comment>
<keyword evidence="3" id="KW-1185">Reference proteome</keyword>
<feature type="compositionally biased region" description="Polar residues" evidence="1">
    <location>
        <begin position="483"/>
        <end position="493"/>
    </location>
</feature>
<feature type="region of interest" description="Disordered" evidence="1">
    <location>
        <begin position="349"/>
        <end position="421"/>
    </location>
</feature>
<evidence type="ECO:0000313" key="2">
    <source>
        <dbReference type="EMBL" id="KAJ3114976.1"/>
    </source>
</evidence>
<evidence type="ECO:0000256" key="1">
    <source>
        <dbReference type="SAM" id="MobiDB-lite"/>
    </source>
</evidence>
<name>A0AAD5XG45_9FUNG</name>
<feature type="compositionally biased region" description="Low complexity" evidence="1">
    <location>
        <begin position="1"/>
        <end position="19"/>
    </location>
</feature>
<reference evidence="2" key="1">
    <citation type="submission" date="2020-05" db="EMBL/GenBank/DDBJ databases">
        <title>Phylogenomic resolution of chytrid fungi.</title>
        <authorList>
            <person name="Stajich J.E."/>
            <person name="Amses K."/>
            <person name="Simmons R."/>
            <person name="Seto K."/>
            <person name="Myers J."/>
            <person name="Bonds A."/>
            <person name="Quandt C.A."/>
            <person name="Barry K."/>
            <person name="Liu P."/>
            <person name="Grigoriev I."/>
            <person name="Longcore J.E."/>
            <person name="James T.Y."/>
        </authorList>
    </citation>
    <scope>NUCLEOTIDE SEQUENCE</scope>
    <source>
        <strain evidence="2">JEL0513</strain>
    </source>
</reference>
<accession>A0AAD5XG45</accession>
<sequence length="901" mass="96425">MNIAKTKATAPAVTTTTAAEQKDSAAKTATTDSANSQIQIQLHPVPNPMQKQTHRHQNHNSNTSIIVPPANSHSIDLPTPAKKRRRISLALKHPSASSSSTNPPAIQTPIKPLQTPEKYPQTSSPYHQSTRNSPSTIYAGALAENWQDSSLLEGLFPVRDANPYKAILTDSIQKHPDQDDLVDLKMLLSYLNCDTVVAFPPLLKCLPAANSNIPVAQQQSDLLDVSGVFSQSLGDFFASVFASCPSTPFPKLNSDTEREWCDMGGASLFYLERDFSEVFRKFDHSIIVAQIAQETRNSSELSQVAHFLRDTEIVPATPLEINEIDRKTNALDNNFQEIFNQREHIRNQKQISQQSLIRSRTFDTNSHTTPEKSMKTHKLGSDLKSSEIGAAGSSQPSEADSFAMPDSPSIRMPSKSLGQIRNSQKSGGLFIEMLIQSKDSLQIDRSPSRRSTDLGRNPVPAVQHKPWLTKNSGNNAPLGISTGPKNSQHSFSLASSNQLLNPLEQSNLYTGSYAPVKIEQPRPSPLSFTSHKNNAIQGIPTSRQFISNNHKASNTALNPFISSAAVNKSQLSLAFQKQSTVAVTAGAKTISPDIPVSAIASDNNQYADNSTSASLIARKPWLKNNATSGNGDGDGQQATGSVVDSLGSVSGIATALDSTVQPAAVGIKPWQKQQNGNYSSAYRSDGGNSHLERVPWISDVVGVSAGGGNNNDGDGLKVKPWQRKLVYDNSRFVVGEGGGDGTRIITPSGYGIGTGSGSGVKAKPWVKLRSAIGTVATESSIVKSAIVCPLCGKQMPAGSLPGETGKMNRISTGIRSLSYFRSSPVPAGTVHRQAAAAIYDRVNTETRVTVGSLGGVGSAKASSVSPTVAGSSSAQERKSVGTNKPQNIGTKFVYDKEHVFL</sequence>
<feature type="compositionally biased region" description="Low complexity" evidence="1">
    <location>
        <begin position="858"/>
        <end position="874"/>
    </location>
</feature>
<feature type="compositionally biased region" description="Basic and acidic residues" evidence="1">
    <location>
        <begin position="369"/>
        <end position="385"/>
    </location>
</feature>